<proteinExistence type="predicted"/>
<protein>
    <submittedName>
        <fullName evidence="1">Uncharacterized protein</fullName>
    </submittedName>
</protein>
<keyword evidence="2" id="KW-1185">Reference proteome</keyword>
<dbReference type="Proteomes" id="UP001163321">
    <property type="component" value="Chromosome 8"/>
</dbReference>
<evidence type="ECO:0000313" key="1">
    <source>
        <dbReference type="EMBL" id="KAI9908650.1"/>
    </source>
</evidence>
<reference evidence="1 2" key="1">
    <citation type="journal article" date="2022" name="bioRxiv">
        <title>The genome of the oomycete Peronosclerospora sorghi, a cosmopolitan pathogen of maize and sorghum, is inflated with dispersed pseudogenes.</title>
        <authorList>
            <person name="Fletcher K."/>
            <person name="Martin F."/>
            <person name="Isakeit T."/>
            <person name="Cavanaugh K."/>
            <person name="Magill C."/>
            <person name="Michelmore R."/>
        </authorList>
    </citation>
    <scope>NUCLEOTIDE SEQUENCE [LARGE SCALE GENOMIC DNA]</scope>
    <source>
        <strain evidence="1">P6</strain>
    </source>
</reference>
<comment type="caution">
    <text evidence="1">The sequence shown here is derived from an EMBL/GenBank/DDBJ whole genome shotgun (WGS) entry which is preliminary data.</text>
</comment>
<name>A0ACC0VQ27_9STRA</name>
<sequence>MLDCAELVEPAMPAGWEDVAAEYNSKRADGMLERTSRALNAHFSRLARHKKPTGYPDCPQAVQRAKRLRRALLAKAETKSVSNDAGLELRIETEEGDAEDNEEYGEEESVVDEMLDADSSINDGEAEVNYREISNGGGGGCVEGVYCHSSYHNIITLVRNDNDQVDEWSWLLEECAVPPTHRLRAMPCVSPMMSASLRNPACPI</sequence>
<dbReference type="EMBL" id="CM047587">
    <property type="protein sequence ID" value="KAI9908650.1"/>
    <property type="molecule type" value="Genomic_DNA"/>
</dbReference>
<organism evidence="1 2">
    <name type="scientific">Peronosclerospora sorghi</name>
    <dbReference type="NCBI Taxonomy" id="230839"/>
    <lineage>
        <taxon>Eukaryota</taxon>
        <taxon>Sar</taxon>
        <taxon>Stramenopiles</taxon>
        <taxon>Oomycota</taxon>
        <taxon>Peronosporomycetes</taxon>
        <taxon>Peronosporales</taxon>
        <taxon>Peronosporaceae</taxon>
        <taxon>Peronosclerospora</taxon>
    </lineage>
</organism>
<gene>
    <name evidence="1" type="ORF">PsorP6_004738</name>
</gene>
<accession>A0ACC0VQ27</accession>
<evidence type="ECO:0000313" key="2">
    <source>
        <dbReference type="Proteomes" id="UP001163321"/>
    </source>
</evidence>